<evidence type="ECO:0000313" key="4">
    <source>
        <dbReference type="Proteomes" id="UP000009011"/>
    </source>
</evidence>
<feature type="domain" description="GDPGP1-like C-terminal" evidence="2">
    <location>
        <begin position="189"/>
        <end position="322"/>
    </location>
</feature>
<dbReference type="InterPro" id="IPR036265">
    <property type="entry name" value="HIT-like_sf"/>
</dbReference>
<dbReference type="InterPro" id="IPR058865">
    <property type="entry name" value="GDPGP1_C"/>
</dbReference>
<dbReference type="RefSeq" id="WP_014855897.1">
    <property type="nucleotide sequence ID" value="NC_018178.1"/>
</dbReference>
<dbReference type="EMBL" id="CP003557">
    <property type="protein sequence ID" value="AFN74462.1"/>
    <property type="molecule type" value="Genomic_DNA"/>
</dbReference>
<dbReference type="InterPro" id="IPR043171">
    <property type="entry name" value="Ap4A_phos1/2-like"/>
</dbReference>
<name>I6YV96_MELRP</name>
<dbReference type="OrthoDB" id="5494374at2"/>
<accession>I6YV96</accession>
<dbReference type="eggNOG" id="COG4360">
    <property type="taxonomic scope" value="Bacteria"/>
</dbReference>
<sequence>MLTNKIEKNEFRLADEAAGLLEMQLAEWEFLKANYEKLADIIAKEIRYEDYKFIALHNPERIKSTAADVSDSGIKNRKCFLCKENLPVEQRGIVYDKKYYLLCNPYPVVGKHYTIVKLKHMPQQIVGNIEDLLDLTRHMSKYFTLFYNGPKCGASAPDHMHFQAIEKKKMPLEDDFKKLIGDSRNFRIDKSRISITAAETYPGKPVIVESEHKGEILKAFRTILNGLKKIYEPKEEPMINIVSTYEGNKWSLFIFPRREHRPAEFYSGELIVSPAALDMAGLVIVPRKEDLDKIDRDKLIDIYKQVSFTKEYYEFLKKKLFEKYIRV</sequence>
<keyword evidence="3" id="KW-0808">Transferase</keyword>
<dbReference type="InterPro" id="IPR046320">
    <property type="entry name" value="DUF4922"/>
</dbReference>
<evidence type="ECO:0000313" key="3">
    <source>
        <dbReference type="EMBL" id="AFN74462.1"/>
    </source>
</evidence>
<dbReference type="KEGG" id="mro:MROS_1225"/>
<gene>
    <name evidence="3" type="ordered locus">MROS_1225</name>
</gene>
<reference evidence="3 4" key="1">
    <citation type="journal article" date="2013" name="PLoS ONE">
        <title>Genomic analysis of Melioribacter roseus, facultatively anaerobic organotrophic bacterium representing a novel deep lineage within Bacteriodetes/Chlorobi group.</title>
        <authorList>
            <person name="Kadnikov V.V."/>
            <person name="Mardanov A.V."/>
            <person name="Podosokorskaya O.A."/>
            <person name="Gavrilov S.N."/>
            <person name="Kublanov I.V."/>
            <person name="Beletsky A.V."/>
            <person name="Bonch-Osmolovskaya E.A."/>
            <person name="Ravin N.V."/>
        </authorList>
    </citation>
    <scope>NUCLEOTIDE SEQUENCE [LARGE SCALE GENOMIC DNA]</scope>
    <source>
        <strain evidence="4">JCM 17771 / P3M-2</strain>
    </source>
</reference>
<dbReference type="Pfam" id="PF16269">
    <property type="entry name" value="DUF4922"/>
    <property type="match status" value="1"/>
</dbReference>
<protein>
    <submittedName>
        <fullName evidence="3">Putative glycosyltransferase</fullName>
    </submittedName>
</protein>
<evidence type="ECO:0000259" key="2">
    <source>
        <dbReference type="Pfam" id="PF26216"/>
    </source>
</evidence>
<keyword evidence="4" id="KW-1185">Reference proteome</keyword>
<organism evidence="3 4">
    <name type="scientific">Melioribacter roseus (strain DSM 23840 / JCM 17771 / VKM B-2668 / P3M-2)</name>
    <dbReference type="NCBI Taxonomy" id="1191523"/>
    <lineage>
        <taxon>Bacteria</taxon>
        <taxon>Pseudomonadati</taxon>
        <taxon>Ignavibacteriota</taxon>
        <taxon>Ignavibacteria</taxon>
        <taxon>Ignavibacteriales</taxon>
        <taxon>Melioribacteraceae</taxon>
        <taxon>Melioribacter</taxon>
    </lineage>
</organism>
<dbReference type="STRING" id="1191523.MROS_1225"/>
<dbReference type="Gene3D" id="3.30.428.70">
    <property type="match status" value="1"/>
</dbReference>
<proteinExistence type="predicted"/>
<dbReference type="Proteomes" id="UP000009011">
    <property type="component" value="Chromosome"/>
</dbReference>
<dbReference type="Pfam" id="PF26216">
    <property type="entry name" value="GDPGP1_C"/>
    <property type="match status" value="1"/>
</dbReference>
<dbReference type="AlphaFoldDB" id="I6YV96"/>
<evidence type="ECO:0000259" key="1">
    <source>
        <dbReference type="Pfam" id="PF16269"/>
    </source>
</evidence>
<dbReference type="GO" id="GO:0016740">
    <property type="term" value="F:transferase activity"/>
    <property type="evidence" value="ECO:0007669"/>
    <property type="project" value="UniProtKB-KW"/>
</dbReference>
<feature type="domain" description="DUF4922" evidence="1">
    <location>
        <begin position="20"/>
        <end position="165"/>
    </location>
</feature>
<dbReference type="HOGENOM" id="CLU_890423_0_0_10"/>
<dbReference type="SUPFAM" id="SSF54197">
    <property type="entry name" value="HIT-like"/>
    <property type="match status" value="1"/>
</dbReference>